<proteinExistence type="inferred from homology"/>
<keyword evidence="4 8" id="KW-1003">Cell membrane</keyword>
<feature type="transmembrane region" description="Helical" evidence="8">
    <location>
        <begin position="323"/>
        <end position="342"/>
    </location>
</feature>
<evidence type="ECO:0000256" key="8">
    <source>
        <dbReference type="RuleBase" id="RU362010"/>
    </source>
</evidence>
<dbReference type="GO" id="GO:0000287">
    <property type="term" value="F:magnesium ion binding"/>
    <property type="evidence" value="ECO:0007669"/>
    <property type="project" value="TreeGrafter"/>
</dbReference>
<comment type="caution">
    <text evidence="9">The sequence shown here is derived from an EMBL/GenBank/DDBJ whole genome shotgun (WGS) entry which is preliminary data.</text>
</comment>
<keyword evidence="8" id="KW-0406">Ion transport</keyword>
<accession>A0A2T4DI16</accession>
<dbReference type="InterPro" id="IPR045863">
    <property type="entry name" value="CorA_TM1_TM2"/>
</dbReference>
<dbReference type="NCBIfam" id="TIGR00383">
    <property type="entry name" value="corA"/>
    <property type="match status" value="1"/>
</dbReference>
<keyword evidence="3 8" id="KW-0813">Transport</keyword>
<evidence type="ECO:0000313" key="9">
    <source>
        <dbReference type="EMBL" id="PTB93455.1"/>
    </source>
</evidence>
<dbReference type="EMBL" id="PYVU01000166">
    <property type="protein sequence ID" value="PTB93455.1"/>
    <property type="molecule type" value="Genomic_DNA"/>
</dbReference>
<dbReference type="PANTHER" id="PTHR46494:SF1">
    <property type="entry name" value="CORA FAMILY METAL ION TRANSPORTER (EUROFUNG)"/>
    <property type="match status" value="1"/>
</dbReference>
<evidence type="ECO:0000256" key="5">
    <source>
        <dbReference type="ARBA" id="ARBA00022692"/>
    </source>
</evidence>
<evidence type="ECO:0000256" key="3">
    <source>
        <dbReference type="ARBA" id="ARBA00022448"/>
    </source>
</evidence>
<comment type="function">
    <text evidence="8">Mediates influx of magnesium ions.</text>
</comment>
<comment type="similarity">
    <text evidence="2 8">Belongs to the CorA metal ion transporter (MIT) (TC 1.A.35) family.</text>
</comment>
<dbReference type="InterPro" id="IPR045861">
    <property type="entry name" value="CorA_cytoplasmic_dom"/>
</dbReference>
<dbReference type="InterPro" id="IPR004488">
    <property type="entry name" value="Mg/Co-transport_prot_CorA"/>
</dbReference>
<keyword evidence="5 8" id="KW-0812">Transmembrane</keyword>
<dbReference type="SUPFAM" id="SSF144083">
    <property type="entry name" value="Magnesium transport protein CorA, transmembrane region"/>
    <property type="match status" value="1"/>
</dbReference>
<comment type="subcellular location">
    <subcellularLocation>
        <location evidence="1">Cell membrane</location>
        <topology evidence="1">Multi-pass membrane protein</topology>
    </subcellularLocation>
    <subcellularLocation>
        <location evidence="8">Membrane</location>
        <topology evidence="8">Multi-pass membrane protein</topology>
    </subcellularLocation>
</comment>
<protein>
    <recommendedName>
        <fullName evidence="8">Magnesium transport protein CorA</fullName>
    </recommendedName>
</protein>
<sequence length="380" mass="44378">MDKIARKIINLPKRLLVEEPLNLYSGVRGMFRDSHKRAGLPPGQPFYTGIRTDIPFSISVFSYSATDIIEKENISIEELKALSDSEKYLWVNIEGIHHVDEVKSICDFYEIHPLTMEDILSVEQRPQIDESENYLFIALKMLQFDQENRKTLGEQVSFILRENMVITFQEKKGDTFEAVRVRLRAGKGRIRNGGSDYLLYALIDTVVDNYFVVLEKFGDELEEIEERIMLEGRKRDFSMLYELKREMIHIRRSVWPLREVVSKLERDDIKLIKKSTRVYIRDVYDHTIQAIDSVETYRDFISSLSDLYQSVISNKLNEVMKTLTILSAIFIPLTFIAGVYGINFENVPEFSWDYGYAYFWGLIIVVGGLTGLIFKIKRWI</sequence>
<evidence type="ECO:0000256" key="2">
    <source>
        <dbReference type="ARBA" id="ARBA00009765"/>
    </source>
</evidence>
<dbReference type="Proteomes" id="UP000240608">
    <property type="component" value="Unassembled WGS sequence"/>
</dbReference>
<dbReference type="Pfam" id="PF01544">
    <property type="entry name" value="CorA"/>
    <property type="match status" value="1"/>
</dbReference>
<reference evidence="9 10" key="1">
    <citation type="submission" date="2018-03" db="EMBL/GenBank/DDBJ databases">
        <title>Cross-interface Injection: A General Nanoliter Liquid Handling Method Applied to Single Cells Genome Amplification Automated Nanoliter Liquid Handling Applied to Single Cell Multiple Displacement Amplification.</title>
        <authorList>
            <person name="Yun J."/>
            <person name="Xu P."/>
            <person name="Xu J."/>
            <person name="Dai X."/>
            <person name="Wang Y."/>
            <person name="Zheng X."/>
            <person name="Cao C."/>
            <person name="Yi Q."/>
            <person name="Zhu Y."/>
            <person name="Wang L."/>
            <person name="Dong Z."/>
            <person name="Huang Y."/>
            <person name="Huang L."/>
            <person name="Du W."/>
        </authorList>
    </citation>
    <scope>NUCLEOTIDE SEQUENCE [LARGE SCALE GENOMIC DNA]</scope>
    <source>
        <strain evidence="9 10">Z-D1-2</strain>
    </source>
</reference>
<evidence type="ECO:0000256" key="7">
    <source>
        <dbReference type="ARBA" id="ARBA00023136"/>
    </source>
</evidence>
<dbReference type="AlphaFoldDB" id="A0A2T4DI16"/>
<dbReference type="InterPro" id="IPR002523">
    <property type="entry name" value="MgTranspt_CorA/ZnTranspt_ZntB"/>
</dbReference>
<name>A0A2T4DI16_9BACT</name>
<keyword evidence="7 8" id="KW-0472">Membrane</keyword>
<evidence type="ECO:0000256" key="6">
    <source>
        <dbReference type="ARBA" id="ARBA00022989"/>
    </source>
</evidence>
<keyword evidence="6 8" id="KW-1133">Transmembrane helix</keyword>
<dbReference type="GO" id="GO:0015095">
    <property type="term" value="F:magnesium ion transmembrane transporter activity"/>
    <property type="evidence" value="ECO:0007669"/>
    <property type="project" value="UniProtKB-UniRule"/>
</dbReference>
<dbReference type="GO" id="GO:0050897">
    <property type="term" value="F:cobalt ion binding"/>
    <property type="evidence" value="ECO:0007669"/>
    <property type="project" value="TreeGrafter"/>
</dbReference>
<evidence type="ECO:0000256" key="4">
    <source>
        <dbReference type="ARBA" id="ARBA00022475"/>
    </source>
</evidence>
<dbReference type="SUPFAM" id="SSF143865">
    <property type="entry name" value="CorA soluble domain-like"/>
    <property type="match status" value="1"/>
</dbReference>
<gene>
    <name evidence="8 9" type="primary">corA</name>
    <name evidence="9" type="ORF">C9994_13040</name>
</gene>
<dbReference type="FunFam" id="1.20.58.340:FF:000012">
    <property type="entry name" value="Magnesium transport protein CorA"/>
    <property type="match status" value="1"/>
</dbReference>
<keyword evidence="8" id="KW-0460">Magnesium</keyword>
<feature type="transmembrane region" description="Helical" evidence="8">
    <location>
        <begin position="354"/>
        <end position="374"/>
    </location>
</feature>
<evidence type="ECO:0000256" key="1">
    <source>
        <dbReference type="ARBA" id="ARBA00004651"/>
    </source>
</evidence>
<dbReference type="PANTHER" id="PTHR46494">
    <property type="entry name" value="CORA FAMILY METAL ION TRANSPORTER (EUROFUNG)"/>
    <property type="match status" value="1"/>
</dbReference>
<organism evidence="9 10">
    <name type="scientific">Marivirga lumbricoides</name>
    <dbReference type="NCBI Taxonomy" id="1046115"/>
    <lineage>
        <taxon>Bacteria</taxon>
        <taxon>Pseudomonadati</taxon>
        <taxon>Bacteroidota</taxon>
        <taxon>Cytophagia</taxon>
        <taxon>Cytophagales</taxon>
        <taxon>Marivirgaceae</taxon>
        <taxon>Marivirga</taxon>
    </lineage>
</organism>
<dbReference type="CDD" id="cd12828">
    <property type="entry name" value="TmCorA-like_1"/>
    <property type="match status" value="1"/>
</dbReference>
<dbReference type="GO" id="GO:0015087">
    <property type="term" value="F:cobalt ion transmembrane transporter activity"/>
    <property type="evidence" value="ECO:0007669"/>
    <property type="project" value="UniProtKB-UniRule"/>
</dbReference>
<dbReference type="Gene3D" id="3.30.460.20">
    <property type="entry name" value="CorA soluble domain-like"/>
    <property type="match status" value="1"/>
</dbReference>
<dbReference type="Gene3D" id="1.20.58.340">
    <property type="entry name" value="Magnesium transport protein CorA, transmembrane region"/>
    <property type="match status" value="2"/>
</dbReference>
<dbReference type="GO" id="GO:0005886">
    <property type="term" value="C:plasma membrane"/>
    <property type="evidence" value="ECO:0007669"/>
    <property type="project" value="UniProtKB-SubCell"/>
</dbReference>
<evidence type="ECO:0000313" key="10">
    <source>
        <dbReference type="Proteomes" id="UP000240608"/>
    </source>
</evidence>